<feature type="compositionally biased region" description="Basic and acidic residues" evidence="1">
    <location>
        <begin position="59"/>
        <end position="73"/>
    </location>
</feature>
<evidence type="ECO:0000313" key="2">
    <source>
        <dbReference type="EMBL" id="MPC74896.1"/>
    </source>
</evidence>
<evidence type="ECO:0000313" key="3">
    <source>
        <dbReference type="Proteomes" id="UP000324222"/>
    </source>
</evidence>
<accession>A0A5B7HYX9</accession>
<protein>
    <submittedName>
        <fullName evidence="2">Uncharacterized protein</fullName>
    </submittedName>
</protein>
<organism evidence="2 3">
    <name type="scientific">Portunus trituberculatus</name>
    <name type="common">Swimming crab</name>
    <name type="synonym">Neptunus trituberculatus</name>
    <dbReference type="NCBI Taxonomy" id="210409"/>
    <lineage>
        <taxon>Eukaryota</taxon>
        <taxon>Metazoa</taxon>
        <taxon>Ecdysozoa</taxon>
        <taxon>Arthropoda</taxon>
        <taxon>Crustacea</taxon>
        <taxon>Multicrustacea</taxon>
        <taxon>Malacostraca</taxon>
        <taxon>Eumalacostraca</taxon>
        <taxon>Eucarida</taxon>
        <taxon>Decapoda</taxon>
        <taxon>Pleocyemata</taxon>
        <taxon>Brachyura</taxon>
        <taxon>Eubrachyura</taxon>
        <taxon>Portunoidea</taxon>
        <taxon>Portunidae</taxon>
        <taxon>Portuninae</taxon>
        <taxon>Portunus</taxon>
    </lineage>
</organism>
<reference evidence="2 3" key="1">
    <citation type="submission" date="2019-05" db="EMBL/GenBank/DDBJ databases">
        <title>Another draft genome of Portunus trituberculatus and its Hox gene families provides insights of decapod evolution.</title>
        <authorList>
            <person name="Jeong J.-H."/>
            <person name="Song I."/>
            <person name="Kim S."/>
            <person name="Choi T."/>
            <person name="Kim D."/>
            <person name="Ryu S."/>
            <person name="Kim W."/>
        </authorList>
    </citation>
    <scope>NUCLEOTIDE SEQUENCE [LARGE SCALE GENOMIC DNA]</scope>
    <source>
        <tissue evidence="2">Muscle</tissue>
    </source>
</reference>
<sequence length="73" mass="8708">MVRFDSLRLVCFGSKTRILCVNFNFHLHLLPTKLSDPSWRRLQLSSDKKEEEEEEREDEIGRTEEERVKKKSG</sequence>
<evidence type="ECO:0000256" key="1">
    <source>
        <dbReference type="SAM" id="MobiDB-lite"/>
    </source>
</evidence>
<dbReference type="AlphaFoldDB" id="A0A5B7HYX9"/>
<dbReference type="Proteomes" id="UP000324222">
    <property type="component" value="Unassembled WGS sequence"/>
</dbReference>
<keyword evidence="3" id="KW-1185">Reference proteome</keyword>
<gene>
    <name evidence="2" type="ORF">E2C01_069276</name>
</gene>
<proteinExistence type="predicted"/>
<feature type="region of interest" description="Disordered" evidence="1">
    <location>
        <begin position="41"/>
        <end position="73"/>
    </location>
</feature>
<comment type="caution">
    <text evidence="2">The sequence shown here is derived from an EMBL/GenBank/DDBJ whole genome shotgun (WGS) entry which is preliminary data.</text>
</comment>
<name>A0A5B7HYX9_PORTR</name>
<dbReference type="EMBL" id="VSRR010039958">
    <property type="protein sequence ID" value="MPC74896.1"/>
    <property type="molecule type" value="Genomic_DNA"/>
</dbReference>